<sequence length="104" mass="11710">MNDTNPANPATHDSQQGAARLKLNRLFRMQWEPAQDAHVLLYPEGMVKLNQSAAEILRRCDGTRDVAAIVADLERTFNTTGIAPEVETFITHAVERGWLEQQHD</sequence>
<dbReference type="GO" id="GO:0048038">
    <property type="term" value="F:quinone binding"/>
    <property type="evidence" value="ECO:0007669"/>
    <property type="project" value="InterPro"/>
</dbReference>
<comment type="similarity">
    <text evidence="4">Belongs to the PqqD family.</text>
</comment>
<dbReference type="InterPro" id="IPR008792">
    <property type="entry name" value="PQQD"/>
</dbReference>
<dbReference type="NCBIfam" id="NF002535">
    <property type="entry name" value="PRK02079.1"/>
    <property type="match status" value="1"/>
</dbReference>
<comment type="pathway">
    <text evidence="1 4">Cofactor biosynthesis; pyrroloquinoline quinone biosynthesis.</text>
</comment>
<evidence type="ECO:0000256" key="4">
    <source>
        <dbReference type="HAMAP-Rule" id="MF_00655"/>
    </source>
</evidence>
<dbReference type="Proteomes" id="UP000494329">
    <property type="component" value="Unassembled WGS sequence"/>
</dbReference>
<keyword evidence="6" id="KW-1185">Reference proteome</keyword>
<dbReference type="RefSeq" id="WP_175110580.1">
    <property type="nucleotide sequence ID" value="NZ_CADIKF010000011.1"/>
</dbReference>
<organism evidence="5 6">
    <name type="scientific">Paraburkholderia solisilvae</name>
    <dbReference type="NCBI Taxonomy" id="624376"/>
    <lineage>
        <taxon>Bacteria</taxon>
        <taxon>Pseudomonadati</taxon>
        <taxon>Pseudomonadota</taxon>
        <taxon>Betaproteobacteria</taxon>
        <taxon>Burkholderiales</taxon>
        <taxon>Burkholderiaceae</taxon>
        <taxon>Paraburkholderia</taxon>
    </lineage>
</organism>
<gene>
    <name evidence="4 5" type="primary">pqqD</name>
    <name evidence="5" type="ORF">LMG29739_01840</name>
</gene>
<dbReference type="UniPathway" id="UPA00539"/>
<keyword evidence="3 4" id="KW-0884">PQQ biosynthesis</keyword>
<name>A0A6J5DL36_9BURK</name>
<accession>A0A6J5DL36</accession>
<dbReference type="EMBL" id="CADIKF010000011">
    <property type="protein sequence ID" value="CAB3753951.1"/>
    <property type="molecule type" value="Genomic_DNA"/>
</dbReference>
<dbReference type="Gene3D" id="1.10.10.1150">
    <property type="entry name" value="Coenzyme PQQ synthesis protein D (PqqD)"/>
    <property type="match status" value="1"/>
</dbReference>
<dbReference type="GO" id="GO:0018189">
    <property type="term" value="P:pyrroloquinoline quinone biosynthetic process"/>
    <property type="evidence" value="ECO:0007669"/>
    <property type="project" value="UniProtKB-UniRule"/>
</dbReference>
<evidence type="ECO:0000256" key="1">
    <source>
        <dbReference type="ARBA" id="ARBA00004886"/>
    </source>
</evidence>
<dbReference type="InterPro" id="IPR041881">
    <property type="entry name" value="PqqD_sf"/>
</dbReference>
<dbReference type="NCBIfam" id="TIGR03859">
    <property type="entry name" value="PQQ_PqqD"/>
    <property type="match status" value="1"/>
</dbReference>
<comment type="subunit">
    <text evidence="2 4">Monomer. Interacts with PqqE.</text>
</comment>
<dbReference type="Pfam" id="PF05402">
    <property type="entry name" value="PqqD"/>
    <property type="match status" value="1"/>
</dbReference>
<proteinExistence type="inferred from homology"/>
<evidence type="ECO:0000256" key="2">
    <source>
        <dbReference type="ARBA" id="ARBA00011741"/>
    </source>
</evidence>
<evidence type="ECO:0000313" key="6">
    <source>
        <dbReference type="Proteomes" id="UP000494329"/>
    </source>
</evidence>
<evidence type="ECO:0000313" key="5">
    <source>
        <dbReference type="EMBL" id="CAB3753951.1"/>
    </source>
</evidence>
<reference evidence="5 6" key="1">
    <citation type="submission" date="2020-04" db="EMBL/GenBank/DDBJ databases">
        <authorList>
            <person name="De Canck E."/>
        </authorList>
    </citation>
    <scope>NUCLEOTIDE SEQUENCE [LARGE SCALE GENOMIC DNA]</scope>
    <source>
        <strain evidence="5 6">LMG 29739</strain>
    </source>
</reference>
<dbReference type="AlphaFoldDB" id="A0A6J5DL36"/>
<dbReference type="InterPro" id="IPR022479">
    <property type="entry name" value="PqqD_bac"/>
</dbReference>
<evidence type="ECO:0000256" key="3">
    <source>
        <dbReference type="ARBA" id="ARBA00022905"/>
    </source>
</evidence>
<comment type="function">
    <text evidence="4">Functions as a PqqA binding protein and presents PqqA to PqqE, in the pyrroloquinoline quinone (PQQ) biosynthetic pathway.</text>
</comment>
<protein>
    <recommendedName>
        <fullName evidence="4">PqqA binding protein</fullName>
    </recommendedName>
    <alternativeName>
        <fullName evidence="4">Coenzyme PQQ synthesis protein D</fullName>
    </alternativeName>
    <alternativeName>
        <fullName evidence="4">Pyrroloquinoline quinone biosynthesis protein D</fullName>
    </alternativeName>
</protein>
<dbReference type="HAMAP" id="MF_00655">
    <property type="entry name" value="PQQ_syn_PqqD"/>
    <property type="match status" value="1"/>
</dbReference>